<dbReference type="Pfam" id="PF04229">
    <property type="entry name" value="GrpB"/>
    <property type="match status" value="1"/>
</dbReference>
<dbReference type="PANTHER" id="PTHR34822">
    <property type="entry name" value="GRPB DOMAIN PROTEIN (AFU_ORTHOLOGUE AFUA_1G01530)"/>
    <property type="match status" value="1"/>
</dbReference>
<dbReference type="InterPro" id="IPR007344">
    <property type="entry name" value="GrpB/CoaE"/>
</dbReference>
<accession>A0A545URB2</accession>
<reference evidence="1 2" key="1">
    <citation type="journal article" date="2019" name="Appl. Microbiol. Biotechnol.">
        <title>Genome sequence of Isaria javanica and comparative genome analysis insights into family S53 peptidase evolution in fungal entomopathogens.</title>
        <authorList>
            <person name="Lin R."/>
            <person name="Zhang X."/>
            <person name="Xin B."/>
            <person name="Zou M."/>
            <person name="Gao Y."/>
            <person name="Qin F."/>
            <person name="Hu Q."/>
            <person name="Xie B."/>
            <person name="Cheng X."/>
        </authorList>
    </citation>
    <scope>NUCLEOTIDE SEQUENCE [LARGE SCALE GENOMIC DNA]</scope>
    <source>
        <strain evidence="1 2">IJ1G</strain>
    </source>
</reference>
<evidence type="ECO:0000313" key="2">
    <source>
        <dbReference type="Proteomes" id="UP000315783"/>
    </source>
</evidence>
<dbReference type="OrthoDB" id="630895at2759"/>
<name>A0A545URB2_9HYPO</name>
<organism evidence="1 2">
    <name type="scientific">Cordyceps javanica</name>
    <dbReference type="NCBI Taxonomy" id="43265"/>
    <lineage>
        <taxon>Eukaryota</taxon>
        <taxon>Fungi</taxon>
        <taxon>Dikarya</taxon>
        <taxon>Ascomycota</taxon>
        <taxon>Pezizomycotina</taxon>
        <taxon>Sordariomycetes</taxon>
        <taxon>Hypocreomycetidae</taxon>
        <taxon>Hypocreales</taxon>
        <taxon>Cordycipitaceae</taxon>
        <taxon>Cordyceps</taxon>
    </lineage>
</organism>
<dbReference type="AlphaFoldDB" id="A0A545URB2"/>
<dbReference type="PANTHER" id="PTHR34822:SF1">
    <property type="entry name" value="GRPB FAMILY PROTEIN"/>
    <property type="match status" value="1"/>
</dbReference>
<protein>
    <submittedName>
        <fullName evidence="1">GrpB domain-containing protein</fullName>
    </submittedName>
</protein>
<proteinExistence type="predicted"/>
<dbReference type="EMBL" id="SPUK01000016">
    <property type="protein sequence ID" value="TQV92004.1"/>
    <property type="molecule type" value="Genomic_DNA"/>
</dbReference>
<evidence type="ECO:0000313" key="1">
    <source>
        <dbReference type="EMBL" id="TQV92004.1"/>
    </source>
</evidence>
<dbReference type="Gene3D" id="3.30.460.10">
    <property type="entry name" value="Beta Polymerase, domain 2"/>
    <property type="match status" value="1"/>
</dbReference>
<dbReference type="SUPFAM" id="SSF81301">
    <property type="entry name" value="Nucleotidyltransferase"/>
    <property type="match status" value="1"/>
</dbReference>
<sequence>MEKGVKAFEHQEWVSQRKVPHTIDVVDADPSWPATFEELAAGIRAALAGGGSGSGGGGGGGEDTVVVGVHHVGSTSVPGLASKPVIDVDLVVADPADEASFVPALEAAGYHFLFRQPPWYEHRMLARYEPVFVNLHVYGPGALELESLRHRRLRDWLRRCPEDRDLYARAKREASRRARANGEGVGPYTEYKGDAIREIMERAEADAAK</sequence>
<comment type="caution">
    <text evidence="1">The sequence shown here is derived from an EMBL/GenBank/DDBJ whole genome shotgun (WGS) entry which is preliminary data.</text>
</comment>
<dbReference type="Proteomes" id="UP000315783">
    <property type="component" value="Unassembled WGS sequence"/>
</dbReference>
<gene>
    <name evidence="1" type="ORF">IF1G_09076</name>
</gene>
<dbReference type="InterPro" id="IPR043519">
    <property type="entry name" value="NT_sf"/>
</dbReference>
<keyword evidence="2" id="KW-1185">Reference proteome</keyword>